<keyword evidence="1" id="KW-0433">Leucine-rich repeat</keyword>
<dbReference type="InterPro" id="IPR032675">
    <property type="entry name" value="LRR_dom_sf"/>
</dbReference>
<dbReference type="PROSITE" id="PS51450">
    <property type="entry name" value="LRR"/>
    <property type="match status" value="1"/>
</dbReference>
<dbReference type="EMBL" id="JANEYF010005625">
    <property type="protein sequence ID" value="KAJ8927518.1"/>
    <property type="molecule type" value="Genomic_DNA"/>
</dbReference>
<dbReference type="AlphaFoldDB" id="A0AAV8WLV9"/>
<dbReference type="GO" id="GO:0005737">
    <property type="term" value="C:cytoplasm"/>
    <property type="evidence" value="ECO:0007669"/>
    <property type="project" value="TreeGrafter"/>
</dbReference>
<reference evidence="3" key="1">
    <citation type="journal article" date="2023" name="Insect Mol. Biol.">
        <title>Genome sequencing provides insights into the evolution of gene families encoding plant cell wall-degrading enzymes in longhorned beetles.</title>
        <authorList>
            <person name="Shin N.R."/>
            <person name="Okamura Y."/>
            <person name="Kirsch R."/>
            <person name="Pauchet Y."/>
        </authorList>
    </citation>
    <scope>NUCLEOTIDE SEQUENCE</scope>
    <source>
        <strain evidence="3">RBIC_L_NR</strain>
    </source>
</reference>
<dbReference type="Gene3D" id="3.80.10.10">
    <property type="entry name" value="Ribonuclease Inhibitor"/>
    <property type="match status" value="1"/>
</dbReference>
<evidence type="ECO:0000256" key="1">
    <source>
        <dbReference type="ARBA" id="ARBA00022614"/>
    </source>
</evidence>
<dbReference type="InterPro" id="IPR003591">
    <property type="entry name" value="Leu-rich_rpt_typical-subtyp"/>
</dbReference>
<keyword evidence="4" id="KW-1185">Reference proteome</keyword>
<dbReference type="Proteomes" id="UP001162156">
    <property type="component" value="Unassembled WGS sequence"/>
</dbReference>
<dbReference type="PANTHER" id="PTHR48051">
    <property type="match status" value="1"/>
</dbReference>
<name>A0AAV8WLV9_9CUCU</name>
<evidence type="ECO:0000313" key="3">
    <source>
        <dbReference type="EMBL" id="KAJ8927518.1"/>
    </source>
</evidence>
<dbReference type="SMART" id="SM00369">
    <property type="entry name" value="LRR_TYP"/>
    <property type="match status" value="4"/>
</dbReference>
<dbReference type="SUPFAM" id="SSF52058">
    <property type="entry name" value="L domain-like"/>
    <property type="match status" value="1"/>
</dbReference>
<proteinExistence type="predicted"/>
<organism evidence="3 4">
    <name type="scientific">Rhamnusium bicolor</name>
    <dbReference type="NCBI Taxonomy" id="1586634"/>
    <lineage>
        <taxon>Eukaryota</taxon>
        <taxon>Metazoa</taxon>
        <taxon>Ecdysozoa</taxon>
        <taxon>Arthropoda</taxon>
        <taxon>Hexapoda</taxon>
        <taxon>Insecta</taxon>
        <taxon>Pterygota</taxon>
        <taxon>Neoptera</taxon>
        <taxon>Endopterygota</taxon>
        <taxon>Coleoptera</taxon>
        <taxon>Polyphaga</taxon>
        <taxon>Cucujiformia</taxon>
        <taxon>Chrysomeloidea</taxon>
        <taxon>Cerambycidae</taxon>
        <taxon>Lepturinae</taxon>
        <taxon>Rhagiini</taxon>
        <taxon>Rhamnusium</taxon>
    </lineage>
</organism>
<dbReference type="InterPro" id="IPR001611">
    <property type="entry name" value="Leu-rich_rpt"/>
</dbReference>
<protein>
    <submittedName>
        <fullName evidence="3">Uncharacterized protein</fullName>
    </submittedName>
</protein>
<sequence length="365" mass="43112">MEPECLPFVKVVRLNNNNFENIPKWFLTFRCTNLEEFNYSCNKANHYKYLKNSFCLNLIKLKKLELRNSCLIDRDYDFLKCFKSISYLDISNEGLTTRNCLNKFHELDELFVKPKWKELHILRLESLSISLFPEGIAWIETLRELYLTNNNLSWLLDDIQFLVNLEVLDISNNSIVAIPSTLVSLVNLTVLRASDNSIESVFDFSLMHNLKTLDLYNNLLDTIAFSMDTIDFVDLEGNYYDTKHFENYSAYEEKKNFLRNRYSYQRYDGPKTVLETFTSSSSDSDEDAYYERSLKIDCTSSNLISIDETENWDLPVKSKMKNPEIDSVDDDWQGEDKKFYLKGYSKKDRVYVSDDDWMFIDFEES</sequence>
<accession>A0AAV8WLV9</accession>
<gene>
    <name evidence="3" type="ORF">NQ314_020015</name>
</gene>
<comment type="caution">
    <text evidence="3">The sequence shown here is derived from an EMBL/GenBank/DDBJ whole genome shotgun (WGS) entry which is preliminary data.</text>
</comment>
<dbReference type="InterPro" id="IPR050216">
    <property type="entry name" value="LRR_domain-containing"/>
</dbReference>
<evidence type="ECO:0000256" key="2">
    <source>
        <dbReference type="ARBA" id="ARBA00022737"/>
    </source>
</evidence>
<evidence type="ECO:0000313" key="4">
    <source>
        <dbReference type="Proteomes" id="UP001162156"/>
    </source>
</evidence>
<dbReference type="Pfam" id="PF13855">
    <property type="entry name" value="LRR_8"/>
    <property type="match status" value="1"/>
</dbReference>
<keyword evidence="2" id="KW-0677">Repeat</keyword>
<dbReference type="PANTHER" id="PTHR48051:SF1">
    <property type="entry name" value="RAS SUPPRESSOR PROTEIN 1"/>
    <property type="match status" value="1"/>
</dbReference>